<dbReference type="PANTHER" id="PTHR48206">
    <property type="entry name" value="CHLOROPLAST SENSOR KINASE, CHLOROPLASTIC"/>
    <property type="match status" value="1"/>
</dbReference>
<dbReference type="Proteomes" id="UP000554482">
    <property type="component" value="Unassembled WGS sequence"/>
</dbReference>
<dbReference type="InterPro" id="IPR036890">
    <property type="entry name" value="HATPase_C_sf"/>
</dbReference>
<accession>A0A7J6VHG9</accession>
<protein>
    <submittedName>
        <fullName evidence="2">Chloroplast sensor kinase protein</fullName>
    </submittedName>
</protein>
<sequence>MVKTFYYYLHAFVNRTPGNFLHSLQKAMLLQQSSWQNNIRMSELVEQIRGSLSSIRSLSKMLSIHLKRSEISYDIIEDILVQGDRMRDTLQQLQDAVYLTKANIVRYNEESLRKMKHSAYVHPDTESSNCFENISGRSHTDKTKQLHQEYPLSSAEKDLEMPMPPLALAPLRQHNIRPCDVSDVLEDLAGAAGPLAHKLHRTVKLSEISQSLEVAVEESALRQALSNLIEGALLRTHAGGKVEIISTGAPAGGVLVVIDDDGPDMHYMTQMHSLTPFGPDLLSDGMIEDNMTWNFVSGLTIAREILESYGCVVRVISPSIRDAVFGAGGTRIELWFPSQTPTSDTTTSPTQEA</sequence>
<dbReference type="SUPFAM" id="SSF55874">
    <property type="entry name" value="ATPase domain of HSP90 chaperone/DNA topoisomerase II/histidine kinase"/>
    <property type="match status" value="1"/>
</dbReference>
<evidence type="ECO:0000313" key="3">
    <source>
        <dbReference type="Proteomes" id="UP000554482"/>
    </source>
</evidence>
<dbReference type="PANTHER" id="PTHR48206:SF1">
    <property type="entry name" value="CHLOROPLAST SENSOR KINASE, CHLOROPLASTIC"/>
    <property type="match status" value="1"/>
</dbReference>
<evidence type="ECO:0000259" key="1">
    <source>
        <dbReference type="Pfam" id="PF02518"/>
    </source>
</evidence>
<dbReference type="EMBL" id="JABWDY010032406">
    <property type="protein sequence ID" value="KAF5184217.1"/>
    <property type="molecule type" value="Genomic_DNA"/>
</dbReference>
<comment type="caution">
    <text evidence="2">The sequence shown here is derived from an EMBL/GenBank/DDBJ whole genome shotgun (WGS) entry which is preliminary data.</text>
</comment>
<dbReference type="InterPro" id="IPR053334">
    <property type="entry name" value="Chloroplast_Sensor_Kinase"/>
</dbReference>
<dbReference type="OrthoDB" id="43364at2759"/>
<proteinExistence type="predicted"/>
<dbReference type="Pfam" id="PF02518">
    <property type="entry name" value="HATPase_c"/>
    <property type="match status" value="1"/>
</dbReference>
<dbReference type="GO" id="GO:0016301">
    <property type="term" value="F:kinase activity"/>
    <property type="evidence" value="ECO:0007669"/>
    <property type="project" value="UniProtKB-KW"/>
</dbReference>
<reference evidence="2 3" key="1">
    <citation type="submission" date="2020-06" db="EMBL/GenBank/DDBJ databases">
        <title>Transcriptomic and genomic resources for Thalictrum thalictroides and T. hernandezii: Facilitating candidate gene discovery in an emerging model plant lineage.</title>
        <authorList>
            <person name="Arias T."/>
            <person name="Riano-Pachon D.M."/>
            <person name="Di Stilio V.S."/>
        </authorList>
    </citation>
    <scope>NUCLEOTIDE SEQUENCE [LARGE SCALE GENOMIC DNA]</scope>
    <source>
        <strain evidence="3">cv. WT478/WT964</strain>
        <tissue evidence="2">Leaves</tissue>
    </source>
</reference>
<name>A0A7J6VHG9_THATH</name>
<feature type="domain" description="Histidine kinase/HSP90-like ATPase" evidence="1">
    <location>
        <begin position="218"/>
        <end position="339"/>
    </location>
</feature>
<keyword evidence="2" id="KW-0418">Kinase</keyword>
<dbReference type="Gene3D" id="3.30.565.10">
    <property type="entry name" value="Histidine kinase-like ATPase, C-terminal domain"/>
    <property type="match status" value="1"/>
</dbReference>
<keyword evidence="2" id="KW-0808">Transferase</keyword>
<gene>
    <name evidence="2" type="ORF">FRX31_026196</name>
</gene>
<organism evidence="2 3">
    <name type="scientific">Thalictrum thalictroides</name>
    <name type="common">Rue-anemone</name>
    <name type="synonym">Anemone thalictroides</name>
    <dbReference type="NCBI Taxonomy" id="46969"/>
    <lineage>
        <taxon>Eukaryota</taxon>
        <taxon>Viridiplantae</taxon>
        <taxon>Streptophyta</taxon>
        <taxon>Embryophyta</taxon>
        <taxon>Tracheophyta</taxon>
        <taxon>Spermatophyta</taxon>
        <taxon>Magnoliopsida</taxon>
        <taxon>Ranunculales</taxon>
        <taxon>Ranunculaceae</taxon>
        <taxon>Thalictroideae</taxon>
        <taxon>Thalictrum</taxon>
    </lineage>
</organism>
<keyword evidence="3" id="KW-1185">Reference proteome</keyword>
<evidence type="ECO:0000313" key="2">
    <source>
        <dbReference type="EMBL" id="KAF5184217.1"/>
    </source>
</evidence>
<dbReference type="AlphaFoldDB" id="A0A7J6VHG9"/>
<dbReference type="InterPro" id="IPR003594">
    <property type="entry name" value="HATPase_dom"/>
</dbReference>